<dbReference type="EMBL" id="JAMBOL010000001">
    <property type="protein sequence ID" value="MCM3712515.1"/>
    <property type="molecule type" value="Genomic_DNA"/>
</dbReference>
<evidence type="ECO:0000313" key="8">
    <source>
        <dbReference type="EMBL" id="MCM3712515.1"/>
    </source>
</evidence>
<keyword evidence="3 6" id="KW-0812">Transmembrane</keyword>
<keyword evidence="4 6" id="KW-1133">Transmembrane helix</keyword>
<dbReference type="InterPro" id="IPR050327">
    <property type="entry name" value="Proton-linked_MCT"/>
</dbReference>
<reference evidence="8" key="1">
    <citation type="submission" date="2022-05" db="EMBL/GenBank/DDBJ databases">
        <title>Comparative Genomics of Spacecraft Associated Microbes.</title>
        <authorList>
            <person name="Tran M.T."/>
            <person name="Wright A."/>
            <person name="Seuylemezian A."/>
            <person name="Eisen J."/>
            <person name="Coil D."/>
        </authorList>
    </citation>
    <scope>NUCLEOTIDE SEQUENCE</scope>
    <source>
        <strain evidence="8">214.1.1</strain>
    </source>
</reference>
<dbReference type="Proteomes" id="UP001139179">
    <property type="component" value="Unassembled WGS sequence"/>
</dbReference>
<dbReference type="GO" id="GO:0005886">
    <property type="term" value="C:plasma membrane"/>
    <property type="evidence" value="ECO:0007669"/>
    <property type="project" value="UniProtKB-SubCell"/>
</dbReference>
<evidence type="ECO:0000256" key="3">
    <source>
        <dbReference type="ARBA" id="ARBA00022692"/>
    </source>
</evidence>
<comment type="caution">
    <text evidence="8">The sequence shown here is derived from an EMBL/GenBank/DDBJ whole genome shotgun (WGS) entry which is preliminary data.</text>
</comment>
<dbReference type="CDD" id="cd17355">
    <property type="entry name" value="MFS_YcxA_like"/>
    <property type="match status" value="1"/>
</dbReference>
<feature type="transmembrane region" description="Helical" evidence="6">
    <location>
        <begin position="264"/>
        <end position="287"/>
    </location>
</feature>
<dbReference type="SUPFAM" id="SSF103473">
    <property type="entry name" value="MFS general substrate transporter"/>
    <property type="match status" value="1"/>
</dbReference>
<protein>
    <submittedName>
        <fullName evidence="8">MFS transporter</fullName>
    </submittedName>
</protein>
<feature type="transmembrane region" description="Helical" evidence="6">
    <location>
        <begin position="168"/>
        <end position="187"/>
    </location>
</feature>
<evidence type="ECO:0000256" key="6">
    <source>
        <dbReference type="SAM" id="Phobius"/>
    </source>
</evidence>
<evidence type="ECO:0000313" key="9">
    <source>
        <dbReference type="Proteomes" id="UP001139179"/>
    </source>
</evidence>
<keyword evidence="9" id="KW-1185">Reference proteome</keyword>
<dbReference type="PANTHER" id="PTHR11360:SF284">
    <property type="entry name" value="EG:103B4.3 PROTEIN-RELATED"/>
    <property type="match status" value="1"/>
</dbReference>
<feature type="transmembrane region" description="Helical" evidence="6">
    <location>
        <begin position="137"/>
        <end position="162"/>
    </location>
</feature>
<feature type="transmembrane region" description="Helical" evidence="6">
    <location>
        <begin position="233"/>
        <end position="252"/>
    </location>
</feature>
<dbReference type="PANTHER" id="PTHR11360">
    <property type="entry name" value="MONOCARBOXYLATE TRANSPORTER"/>
    <property type="match status" value="1"/>
</dbReference>
<dbReference type="InterPro" id="IPR011701">
    <property type="entry name" value="MFS"/>
</dbReference>
<keyword evidence="2" id="KW-0813">Transport</keyword>
<feature type="transmembrane region" description="Helical" evidence="6">
    <location>
        <begin position="102"/>
        <end position="125"/>
    </location>
</feature>
<evidence type="ECO:0000256" key="1">
    <source>
        <dbReference type="ARBA" id="ARBA00004651"/>
    </source>
</evidence>
<gene>
    <name evidence="8" type="ORF">M3202_00340</name>
</gene>
<evidence type="ECO:0000259" key="7">
    <source>
        <dbReference type="PROSITE" id="PS50850"/>
    </source>
</evidence>
<dbReference type="InterPro" id="IPR036259">
    <property type="entry name" value="MFS_trans_sf"/>
</dbReference>
<feature type="transmembrane region" description="Helical" evidence="6">
    <location>
        <begin position="7"/>
        <end position="27"/>
    </location>
</feature>
<proteinExistence type="predicted"/>
<feature type="transmembrane region" description="Helical" evidence="6">
    <location>
        <begin position="325"/>
        <end position="345"/>
    </location>
</feature>
<sequence>MKKNIHYAWIILLITFASLMLAQGIRLSFGAFLTPWEEAFQSSRAEISAVALVSYLVFGLFQPFIGRLIDRIGAKKVLMLSVLVVSLSMLVTALATKPWHLMLIYGIIASVGFGGASNVLGTVVVTKWFSAKRGLAIGMMTAGTASGQFLIVPLSIVLIHLFGWSQAVMMLGLLLLVVMVPVIYFFYASLPEERGLDPYGGTGEHTDPRQAGMEEEERPSLFAVLGGLFRRRAFLFLLLPFFVCGFTTSGLIDTHLVPFAEFCGFSAAIAGTAVSTLALFNFGGTILSGYLSDKWDSRYMLGGLYGIRALTIVILLVIIYDPVLFGFALGHSFLLMLFSVSFGVVDFSTVAPTMKLASLYFPPQALGFIIGLFFFSHQVGAALGAYVPGVLFDLTGGYDITFYMAIALCILASCMSFLLPKQEKAGQV</sequence>
<dbReference type="PROSITE" id="PS50850">
    <property type="entry name" value="MFS"/>
    <property type="match status" value="1"/>
</dbReference>
<accession>A0A9X2DM60</accession>
<feature type="transmembrane region" description="Helical" evidence="6">
    <location>
        <begin position="77"/>
        <end position="96"/>
    </location>
</feature>
<feature type="transmembrane region" description="Helical" evidence="6">
    <location>
        <begin position="400"/>
        <end position="419"/>
    </location>
</feature>
<evidence type="ECO:0000256" key="2">
    <source>
        <dbReference type="ARBA" id="ARBA00022448"/>
    </source>
</evidence>
<dbReference type="InterPro" id="IPR020846">
    <property type="entry name" value="MFS_dom"/>
</dbReference>
<evidence type="ECO:0000256" key="5">
    <source>
        <dbReference type="ARBA" id="ARBA00023136"/>
    </source>
</evidence>
<dbReference type="Pfam" id="PF07690">
    <property type="entry name" value="MFS_1"/>
    <property type="match status" value="1"/>
</dbReference>
<feature type="transmembrane region" description="Helical" evidence="6">
    <location>
        <begin position="299"/>
        <end position="319"/>
    </location>
</feature>
<organism evidence="8 9">
    <name type="scientific">Halalkalibacter oceani</name>
    <dbReference type="NCBI Taxonomy" id="1653776"/>
    <lineage>
        <taxon>Bacteria</taxon>
        <taxon>Bacillati</taxon>
        <taxon>Bacillota</taxon>
        <taxon>Bacilli</taxon>
        <taxon>Bacillales</taxon>
        <taxon>Bacillaceae</taxon>
        <taxon>Halalkalibacter</taxon>
    </lineage>
</organism>
<comment type="subcellular location">
    <subcellularLocation>
        <location evidence="1">Cell membrane</location>
        <topology evidence="1">Multi-pass membrane protein</topology>
    </subcellularLocation>
</comment>
<feature type="domain" description="Major facilitator superfamily (MFS) profile" evidence="7">
    <location>
        <begin position="10"/>
        <end position="424"/>
    </location>
</feature>
<dbReference type="AlphaFoldDB" id="A0A9X2DM60"/>
<name>A0A9X2DM60_9BACI</name>
<feature type="transmembrane region" description="Helical" evidence="6">
    <location>
        <begin position="366"/>
        <end position="388"/>
    </location>
</feature>
<feature type="transmembrane region" description="Helical" evidence="6">
    <location>
        <begin position="47"/>
        <end position="65"/>
    </location>
</feature>
<evidence type="ECO:0000256" key="4">
    <source>
        <dbReference type="ARBA" id="ARBA00022989"/>
    </source>
</evidence>
<dbReference type="Gene3D" id="1.20.1250.20">
    <property type="entry name" value="MFS general substrate transporter like domains"/>
    <property type="match status" value="2"/>
</dbReference>
<dbReference type="GO" id="GO:0022857">
    <property type="term" value="F:transmembrane transporter activity"/>
    <property type="evidence" value="ECO:0007669"/>
    <property type="project" value="InterPro"/>
</dbReference>
<dbReference type="RefSeq" id="WP_251221395.1">
    <property type="nucleotide sequence ID" value="NZ_JAMBOL010000001.1"/>
</dbReference>
<keyword evidence="5 6" id="KW-0472">Membrane</keyword>